<dbReference type="Proteomes" id="UP001265746">
    <property type="component" value="Unassembled WGS sequence"/>
</dbReference>
<protein>
    <submittedName>
        <fullName evidence="1">Uncharacterized protein</fullName>
    </submittedName>
</protein>
<sequence length="527" mass="61745">MAPHILPAFEALPVEVQVNILRQIASPEDVYSTIKASPKALSSFLWSREAILIEVLETHLPAEIFAEFLGLLHIPHYEDFSHVPNRSDYEDRTRYIDTDYGRFAWEACRYEAWASIAGSFLQAHFGHVQGAKWSGVQRHYSIPSPADKREINYIISMYGTLKRFIRDYQSFVRSILTGVPPPLSDLDPSFRREEALEPKHWPPLSPNETLRLQRGFLRYELCCRLNGIPAWDTRIRQWTTDASEGPFDSLSGYLQRWEEEEIRSIWTYVHRQYQVLVREVLTEFRCDIRRLSRKARNSPENEVVLLRNISFQSDIDYFGRWTYSMSCLGLPLLQQLLRSEFDDQRRFVRNTTCELVVDFEGALFLSMYNDLTMESFPQPMRINLPTTTGVNPIYERITYGLTTWCPTNVGRRRERLEKAGTRLKELGWVFWEDKVRLKNLRLLDVERLVNHTTQIVFEAEQSYPEEGMYVTKEDRDGELSAKYAVFATGEESRECFFFDRLRVISNWSSKEISPEFQELCSVEGPDE</sequence>
<accession>A0AAD9W116</accession>
<keyword evidence="2" id="KW-1185">Reference proteome</keyword>
<dbReference type="EMBL" id="JAUJFL010000004">
    <property type="protein sequence ID" value="KAK2604133.1"/>
    <property type="molecule type" value="Genomic_DNA"/>
</dbReference>
<proteinExistence type="predicted"/>
<gene>
    <name evidence="1" type="ORF">N8I77_007088</name>
</gene>
<comment type="caution">
    <text evidence="1">The sequence shown here is derived from an EMBL/GenBank/DDBJ whole genome shotgun (WGS) entry which is preliminary data.</text>
</comment>
<organism evidence="1 2">
    <name type="scientific">Phomopsis amygdali</name>
    <name type="common">Fusicoccum amygdali</name>
    <dbReference type="NCBI Taxonomy" id="1214568"/>
    <lineage>
        <taxon>Eukaryota</taxon>
        <taxon>Fungi</taxon>
        <taxon>Dikarya</taxon>
        <taxon>Ascomycota</taxon>
        <taxon>Pezizomycotina</taxon>
        <taxon>Sordariomycetes</taxon>
        <taxon>Sordariomycetidae</taxon>
        <taxon>Diaporthales</taxon>
        <taxon>Diaporthaceae</taxon>
        <taxon>Diaporthe</taxon>
    </lineage>
</organism>
<dbReference type="AlphaFoldDB" id="A0AAD9W116"/>
<evidence type="ECO:0000313" key="1">
    <source>
        <dbReference type="EMBL" id="KAK2604133.1"/>
    </source>
</evidence>
<name>A0AAD9W116_PHOAM</name>
<evidence type="ECO:0000313" key="2">
    <source>
        <dbReference type="Proteomes" id="UP001265746"/>
    </source>
</evidence>
<reference evidence="1" key="1">
    <citation type="submission" date="2023-06" db="EMBL/GenBank/DDBJ databases">
        <authorList>
            <person name="Noh H."/>
        </authorList>
    </citation>
    <scope>NUCLEOTIDE SEQUENCE</scope>
    <source>
        <strain evidence="1">DUCC20226</strain>
    </source>
</reference>